<accession>A0A9J6B2S5</accession>
<organism evidence="2 3">
    <name type="scientific">Solanum commersonii</name>
    <name type="common">Commerson's wild potato</name>
    <name type="synonym">Commerson's nightshade</name>
    <dbReference type="NCBI Taxonomy" id="4109"/>
    <lineage>
        <taxon>Eukaryota</taxon>
        <taxon>Viridiplantae</taxon>
        <taxon>Streptophyta</taxon>
        <taxon>Embryophyta</taxon>
        <taxon>Tracheophyta</taxon>
        <taxon>Spermatophyta</taxon>
        <taxon>Magnoliopsida</taxon>
        <taxon>eudicotyledons</taxon>
        <taxon>Gunneridae</taxon>
        <taxon>Pentapetalae</taxon>
        <taxon>asterids</taxon>
        <taxon>lamiids</taxon>
        <taxon>Solanales</taxon>
        <taxon>Solanaceae</taxon>
        <taxon>Solanoideae</taxon>
        <taxon>Solaneae</taxon>
        <taxon>Solanum</taxon>
    </lineage>
</organism>
<feature type="region of interest" description="Disordered" evidence="1">
    <location>
        <begin position="50"/>
        <end position="89"/>
    </location>
</feature>
<reference evidence="2 3" key="1">
    <citation type="submission" date="2020-09" db="EMBL/GenBank/DDBJ databases">
        <title>De no assembly of potato wild relative species, Solanum commersonii.</title>
        <authorList>
            <person name="Cho K."/>
        </authorList>
    </citation>
    <scope>NUCLEOTIDE SEQUENCE [LARGE SCALE GENOMIC DNA]</scope>
    <source>
        <strain evidence="2">LZ3.2</strain>
        <tissue evidence="2">Leaf</tissue>
    </source>
</reference>
<feature type="compositionally biased region" description="Basic and acidic residues" evidence="1">
    <location>
        <begin position="57"/>
        <end position="68"/>
    </location>
</feature>
<dbReference type="EMBL" id="JACXVP010000001">
    <property type="protein sequence ID" value="KAG5630944.1"/>
    <property type="molecule type" value="Genomic_DNA"/>
</dbReference>
<dbReference type="Proteomes" id="UP000824120">
    <property type="component" value="Chromosome 1"/>
</dbReference>
<sequence>MLWNYQKIVWSIGKLNLLMAFLLYLQKELKKTLRDAQGVITYGAYTYHTGKGKQTKHKDSSDSTPDRPNKRKMSRRRSRKEREERRAHRKLEKLKSLELDEEVHNNNYSFLYTFGSESDYKSDAGSEEDIDLPESSDSNQQENINACRCRGDIFSCESVEFYKLQSLFEDLNINTITSDNMIELLKEVTNNNLREKIIQLVVNNNASSSKNIEKTKNYCFL</sequence>
<name>A0A9J6B2S5_SOLCO</name>
<gene>
    <name evidence="2" type="ORF">H5410_002661</name>
</gene>
<comment type="caution">
    <text evidence="2">The sequence shown here is derived from an EMBL/GenBank/DDBJ whole genome shotgun (WGS) entry which is preliminary data.</text>
</comment>
<protein>
    <submittedName>
        <fullName evidence="2">Uncharacterized protein</fullName>
    </submittedName>
</protein>
<evidence type="ECO:0000256" key="1">
    <source>
        <dbReference type="SAM" id="MobiDB-lite"/>
    </source>
</evidence>
<dbReference type="AlphaFoldDB" id="A0A9J6B2S5"/>
<evidence type="ECO:0000313" key="3">
    <source>
        <dbReference type="Proteomes" id="UP000824120"/>
    </source>
</evidence>
<keyword evidence="3" id="KW-1185">Reference proteome</keyword>
<proteinExistence type="predicted"/>
<evidence type="ECO:0000313" key="2">
    <source>
        <dbReference type="EMBL" id="KAG5630944.1"/>
    </source>
</evidence>
<feature type="compositionally biased region" description="Basic residues" evidence="1">
    <location>
        <begin position="69"/>
        <end position="79"/>
    </location>
</feature>